<sequence length="74" mass="8445">MPKEQFKSRHKQSNLNQTYGNPRNANSPLPTHGARRTTNPPLKAPHNQSKVWPNKEENSKEWESPAGSEEDEPL</sequence>
<accession>J3MSJ0</accession>
<feature type="compositionally biased region" description="Polar residues" evidence="1">
    <location>
        <begin position="36"/>
        <end position="51"/>
    </location>
</feature>
<evidence type="ECO:0000313" key="3">
    <source>
        <dbReference type="Proteomes" id="UP000006038"/>
    </source>
</evidence>
<feature type="region of interest" description="Disordered" evidence="1">
    <location>
        <begin position="1"/>
        <end position="74"/>
    </location>
</feature>
<name>J3MSJ0_ORYBR</name>
<dbReference type="EnsemblPlants" id="OB08G20690.1">
    <property type="protein sequence ID" value="OB08G20690.1"/>
    <property type="gene ID" value="OB08G20690"/>
</dbReference>
<evidence type="ECO:0000313" key="2">
    <source>
        <dbReference type="EnsemblPlants" id="OB08G20690.1"/>
    </source>
</evidence>
<evidence type="ECO:0000256" key="1">
    <source>
        <dbReference type="SAM" id="MobiDB-lite"/>
    </source>
</evidence>
<dbReference type="HOGENOM" id="CLU_2691717_0_0_1"/>
<proteinExistence type="predicted"/>
<keyword evidence="3" id="KW-1185">Reference proteome</keyword>
<reference evidence="2" key="2">
    <citation type="submission" date="2013-04" db="UniProtKB">
        <authorList>
            <consortium name="EnsemblPlants"/>
        </authorList>
    </citation>
    <scope>IDENTIFICATION</scope>
</reference>
<dbReference type="AlphaFoldDB" id="J3MSJ0"/>
<dbReference type="Proteomes" id="UP000006038">
    <property type="component" value="Chromosome 8"/>
</dbReference>
<dbReference type="Gramene" id="OB08G20690.1">
    <property type="protein sequence ID" value="OB08G20690.1"/>
    <property type="gene ID" value="OB08G20690"/>
</dbReference>
<organism evidence="2">
    <name type="scientific">Oryza brachyantha</name>
    <name type="common">malo sina</name>
    <dbReference type="NCBI Taxonomy" id="4533"/>
    <lineage>
        <taxon>Eukaryota</taxon>
        <taxon>Viridiplantae</taxon>
        <taxon>Streptophyta</taxon>
        <taxon>Embryophyta</taxon>
        <taxon>Tracheophyta</taxon>
        <taxon>Spermatophyta</taxon>
        <taxon>Magnoliopsida</taxon>
        <taxon>Liliopsida</taxon>
        <taxon>Poales</taxon>
        <taxon>Poaceae</taxon>
        <taxon>BOP clade</taxon>
        <taxon>Oryzoideae</taxon>
        <taxon>Oryzeae</taxon>
        <taxon>Oryzinae</taxon>
        <taxon>Oryza</taxon>
    </lineage>
</organism>
<feature type="compositionally biased region" description="Basic and acidic residues" evidence="1">
    <location>
        <begin position="53"/>
        <end position="63"/>
    </location>
</feature>
<protein>
    <submittedName>
        <fullName evidence="2">Uncharacterized protein</fullName>
    </submittedName>
</protein>
<feature type="compositionally biased region" description="Polar residues" evidence="1">
    <location>
        <begin position="13"/>
        <end position="29"/>
    </location>
</feature>
<reference evidence="2" key="1">
    <citation type="journal article" date="2013" name="Nat. Commun.">
        <title>Whole-genome sequencing of Oryza brachyantha reveals mechanisms underlying Oryza genome evolution.</title>
        <authorList>
            <person name="Chen J."/>
            <person name="Huang Q."/>
            <person name="Gao D."/>
            <person name="Wang J."/>
            <person name="Lang Y."/>
            <person name="Liu T."/>
            <person name="Li B."/>
            <person name="Bai Z."/>
            <person name="Luis Goicoechea J."/>
            <person name="Liang C."/>
            <person name="Chen C."/>
            <person name="Zhang W."/>
            <person name="Sun S."/>
            <person name="Liao Y."/>
            <person name="Zhang X."/>
            <person name="Yang L."/>
            <person name="Song C."/>
            <person name="Wang M."/>
            <person name="Shi J."/>
            <person name="Liu G."/>
            <person name="Liu J."/>
            <person name="Zhou H."/>
            <person name="Zhou W."/>
            <person name="Yu Q."/>
            <person name="An N."/>
            <person name="Chen Y."/>
            <person name="Cai Q."/>
            <person name="Wang B."/>
            <person name="Liu B."/>
            <person name="Min J."/>
            <person name="Huang Y."/>
            <person name="Wu H."/>
            <person name="Li Z."/>
            <person name="Zhang Y."/>
            <person name="Yin Y."/>
            <person name="Song W."/>
            <person name="Jiang J."/>
            <person name="Jackson S.A."/>
            <person name="Wing R.A."/>
            <person name="Wang J."/>
            <person name="Chen M."/>
        </authorList>
    </citation>
    <scope>NUCLEOTIDE SEQUENCE [LARGE SCALE GENOMIC DNA]</scope>
    <source>
        <strain evidence="2">cv. IRGC 101232</strain>
    </source>
</reference>